<organism evidence="1 2">
    <name type="scientific">Lachnoanaerobaculum saburreum DSM 3986</name>
    <dbReference type="NCBI Taxonomy" id="887325"/>
    <lineage>
        <taxon>Bacteria</taxon>
        <taxon>Bacillati</taxon>
        <taxon>Bacillota</taxon>
        <taxon>Clostridia</taxon>
        <taxon>Lachnospirales</taxon>
        <taxon>Lachnospiraceae</taxon>
        <taxon>Lachnoanaerobaculum</taxon>
    </lineage>
</organism>
<dbReference type="eggNOG" id="ENOG502ZA8R">
    <property type="taxonomic scope" value="Bacteria"/>
</dbReference>
<evidence type="ECO:0008006" key="3">
    <source>
        <dbReference type="Google" id="ProtNLM"/>
    </source>
</evidence>
<dbReference type="EMBL" id="AEPW01000076">
    <property type="protein sequence ID" value="EFU76334.1"/>
    <property type="molecule type" value="Genomic_DNA"/>
</dbReference>
<comment type="caution">
    <text evidence="1">The sequence shown here is derived from an EMBL/GenBank/DDBJ whole genome shotgun (WGS) entry which is preliminary data.</text>
</comment>
<dbReference type="HOGENOM" id="CLU_668667_0_0_9"/>
<reference evidence="1 2" key="1">
    <citation type="submission" date="2010-12" db="EMBL/GenBank/DDBJ databases">
        <authorList>
            <person name="Muzny D."/>
            <person name="Qin X."/>
            <person name="Deng J."/>
            <person name="Jiang H."/>
            <person name="Liu Y."/>
            <person name="Qu J."/>
            <person name="Song X.-Z."/>
            <person name="Zhang L."/>
            <person name="Thornton R."/>
            <person name="Coyle M."/>
            <person name="Francisco L."/>
            <person name="Jackson L."/>
            <person name="Javaid M."/>
            <person name="Korchina V."/>
            <person name="Kovar C."/>
            <person name="Mata R."/>
            <person name="Mathew T."/>
            <person name="Ngo R."/>
            <person name="Nguyen L."/>
            <person name="Nguyen N."/>
            <person name="Okwuonu G."/>
            <person name="Ongeri F."/>
            <person name="Pham C."/>
            <person name="Simmons D."/>
            <person name="Wilczek-Boney K."/>
            <person name="Hale W."/>
            <person name="Jakkamsetti A."/>
            <person name="Pham P."/>
            <person name="Ruth R."/>
            <person name="San Lucas F."/>
            <person name="Warren J."/>
            <person name="Zhang J."/>
            <person name="Zhao Z."/>
            <person name="Zhou C."/>
            <person name="Zhu D."/>
            <person name="Lee S."/>
            <person name="Bess C."/>
            <person name="Blankenburg K."/>
            <person name="Forbes L."/>
            <person name="Fu Q."/>
            <person name="Gubbala S."/>
            <person name="Hirani K."/>
            <person name="Jayaseelan J.C."/>
            <person name="Lara F."/>
            <person name="Munidasa M."/>
            <person name="Palculict T."/>
            <person name="Patil S."/>
            <person name="Pu L.-L."/>
            <person name="Saada N."/>
            <person name="Tang L."/>
            <person name="Weissenberger G."/>
            <person name="Zhu Y."/>
            <person name="Hemphill L."/>
            <person name="Shang Y."/>
            <person name="Youmans B."/>
            <person name="Ayvaz T."/>
            <person name="Ross M."/>
            <person name="Santibanez J."/>
            <person name="Aqrawi P."/>
            <person name="Gross S."/>
            <person name="Joshi V."/>
            <person name="Fowler G."/>
            <person name="Nazareth L."/>
            <person name="Reid J."/>
            <person name="Worley K."/>
            <person name="Petrosino J."/>
            <person name="Highlander S."/>
            <person name="Gibbs R."/>
        </authorList>
    </citation>
    <scope>NUCLEOTIDE SEQUENCE [LARGE SCALE GENOMIC DNA]</scope>
    <source>
        <strain evidence="1 2">DSM 3986</strain>
    </source>
</reference>
<gene>
    <name evidence="1" type="ORF">HMPREF0381_1824</name>
</gene>
<accession>E6LPD9</accession>
<proteinExistence type="predicted"/>
<sequence length="443" mass="51352">MLQIRDKFLKKELDFSMVIKIHTDDILWEGKSMKKTWLYIFIPIALLFACNGRQELKSTETIENTDIDKQTSSVSESVAENELTGTEMGEIRGLISIMEEETPEIKYMDMEGALLEFYTKPIKDDYKFLGRFSDNGYAYILGISKTETPPLMDLNSWIEENGYVQLGKLIDDQMGNEDSFEKIYDFPGVLSFYQSKDGEYIYLGIKQYSDFEDISGDIKYSGMNLGEVFNEILNKNRFEYINQLHEKQLRALKPFKTPYILMYKWEHGEDFYAYKPISYGELTAITEDNRKVDSSKINNECVLLYGYNGEAMPFMDSVNQTLYENVKDFFEVRSLDEITDISSIKLIRKNAQDWQSKIINIDDSDSVNEIVKILKSSEVSYMGRPSYEDLLILTKKDGSEIELQITPYYLGIFAGEGFIFGNSVCYSPGSQEWINLMEKYFSE</sequence>
<protein>
    <recommendedName>
        <fullName evidence="3">DUF4340 domain-containing protein</fullName>
    </recommendedName>
</protein>
<dbReference type="Proteomes" id="UP000003434">
    <property type="component" value="Unassembled WGS sequence"/>
</dbReference>
<evidence type="ECO:0000313" key="2">
    <source>
        <dbReference type="Proteomes" id="UP000003434"/>
    </source>
</evidence>
<name>E6LPD9_9FIRM</name>
<evidence type="ECO:0000313" key="1">
    <source>
        <dbReference type="EMBL" id="EFU76334.1"/>
    </source>
</evidence>
<dbReference type="AlphaFoldDB" id="E6LPD9"/>